<accession>X1RX12</accession>
<proteinExistence type="predicted"/>
<name>X1RX12_9ZZZZ</name>
<organism evidence="1">
    <name type="scientific">marine sediment metagenome</name>
    <dbReference type="NCBI Taxonomy" id="412755"/>
    <lineage>
        <taxon>unclassified sequences</taxon>
        <taxon>metagenomes</taxon>
        <taxon>ecological metagenomes</taxon>
    </lineage>
</organism>
<comment type="caution">
    <text evidence="1">The sequence shown here is derived from an EMBL/GenBank/DDBJ whole genome shotgun (WGS) entry which is preliminary data.</text>
</comment>
<gene>
    <name evidence="1" type="ORF">S12H4_12573</name>
</gene>
<sequence length="29" mass="3419">LKQKAFKQRPKDFKIKALVVFIGRNPNSF</sequence>
<protein>
    <submittedName>
        <fullName evidence="1">Uncharacterized protein</fullName>
    </submittedName>
</protein>
<feature type="non-terminal residue" evidence="1">
    <location>
        <position position="1"/>
    </location>
</feature>
<evidence type="ECO:0000313" key="1">
    <source>
        <dbReference type="EMBL" id="GAI85327.1"/>
    </source>
</evidence>
<dbReference type="EMBL" id="BARW01006011">
    <property type="protein sequence ID" value="GAI85327.1"/>
    <property type="molecule type" value="Genomic_DNA"/>
</dbReference>
<reference evidence="1" key="1">
    <citation type="journal article" date="2014" name="Front. Microbiol.">
        <title>High frequency of phylogenetically diverse reductive dehalogenase-homologous genes in deep subseafloor sedimentary metagenomes.</title>
        <authorList>
            <person name="Kawai M."/>
            <person name="Futagami T."/>
            <person name="Toyoda A."/>
            <person name="Takaki Y."/>
            <person name="Nishi S."/>
            <person name="Hori S."/>
            <person name="Arai W."/>
            <person name="Tsubouchi T."/>
            <person name="Morono Y."/>
            <person name="Uchiyama I."/>
            <person name="Ito T."/>
            <person name="Fujiyama A."/>
            <person name="Inagaki F."/>
            <person name="Takami H."/>
        </authorList>
    </citation>
    <scope>NUCLEOTIDE SEQUENCE</scope>
    <source>
        <strain evidence="1">Expedition CK06-06</strain>
    </source>
</reference>
<dbReference type="AlphaFoldDB" id="X1RX12"/>